<dbReference type="SUPFAM" id="SSF50104">
    <property type="entry name" value="Translation proteins SH3-like domain"/>
    <property type="match status" value="1"/>
</dbReference>
<keyword evidence="5" id="KW-0699">rRNA-binding</keyword>
<keyword evidence="5" id="KW-0694">RNA-binding</keyword>
<evidence type="ECO:0000256" key="3">
    <source>
        <dbReference type="ARBA" id="ARBA00023274"/>
    </source>
</evidence>
<evidence type="ECO:0000259" key="7">
    <source>
        <dbReference type="SMART" id="SM00739"/>
    </source>
</evidence>
<dbReference type="CDD" id="cd06089">
    <property type="entry name" value="KOW_RPL26"/>
    <property type="match status" value="1"/>
</dbReference>
<gene>
    <name evidence="5 8" type="primary">rplX</name>
    <name evidence="8" type="ORF">F4Y08_12550</name>
</gene>
<dbReference type="InterPro" id="IPR014722">
    <property type="entry name" value="Rib_uL2_dom2"/>
</dbReference>
<comment type="subunit">
    <text evidence="5">Part of the 50S ribosomal subunit.</text>
</comment>
<dbReference type="InterPro" id="IPR057264">
    <property type="entry name" value="Ribosomal_uL24_C"/>
</dbReference>
<dbReference type="EMBL" id="VXPY01000087">
    <property type="protein sequence ID" value="MYD91146.1"/>
    <property type="molecule type" value="Genomic_DNA"/>
</dbReference>
<comment type="similarity">
    <text evidence="1 5">Belongs to the universal ribosomal protein uL24 family.</text>
</comment>
<evidence type="ECO:0000256" key="1">
    <source>
        <dbReference type="ARBA" id="ARBA00010618"/>
    </source>
</evidence>
<dbReference type="GO" id="GO:1990904">
    <property type="term" value="C:ribonucleoprotein complex"/>
    <property type="evidence" value="ECO:0007669"/>
    <property type="project" value="UniProtKB-KW"/>
</dbReference>
<dbReference type="HAMAP" id="MF_01326_B">
    <property type="entry name" value="Ribosomal_uL24_B"/>
    <property type="match status" value="1"/>
</dbReference>
<dbReference type="GO" id="GO:0006412">
    <property type="term" value="P:translation"/>
    <property type="evidence" value="ECO:0007669"/>
    <property type="project" value="UniProtKB-UniRule"/>
</dbReference>
<reference evidence="8" key="1">
    <citation type="submission" date="2019-09" db="EMBL/GenBank/DDBJ databases">
        <title>Characterisation of the sponge microbiome using genome-centric metagenomics.</title>
        <authorList>
            <person name="Engelberts J.P."/>
            <person name="Robbins S.J."/>
            <person name="De Goeij J.M."/>
            <person name="Aranda M."/>
            <person name="Bell S.C."/>
            <person name="Webster N.S."/>
        </authorList>
    </citation>
    <scope>NUCLEOTIDE SEQUENCE</scope>
    <source>
        <strain evidence="8">SB0662_bin_9</strain>
    </source>
</reference>
<dbReference type="InterPro" id="IPR008991">
    <property type="entry name" value="Translation_prot_SH3-like_sf"/>
</dbReference>
<dbReference type="Pfam" id="PF17136">
    <property type="entry name" value="ribosomal_L24"/>
    <property type="match status" value="1"/>
</dbReference>
<evidence type="ECO:0000256" key="4">
    <source>
        <dbReference type="ARBA" id="ARBA00035206"/>
    </source>
</evidence>
<evidence type="ECO:0000256" key="6">
    <source>
        <dbReference type="SAM" id="MobiDB-lite"/>
    </source>
</evidence>
<dbReference type="GO" id="GO:0003735">
    <property type="term" value="F:structural constituent of ribosome"/>
    <property type="evidence" value="ECO:0007669"/>
    <property type="project" value="InterPro"/>
</dbReference>
<dbReference type="NCBIfam" id="TIGR01079">
    <property type="entry name" value="rplX_bact"/>
    <property type="match status" value="1"/>
</dbReference>
<dbReference type="SMART" id="SM00739">
    <property type="entry name" value="KOW"/>
    <property type="match status" value="1"/>
</dbReference>
<dbReference type="InterPro" id="IPR003256">
    <property type="entry name" value="Ribosomal_uL24"/>
</dbReference>
<feature type="domain" description="KOW" evidence="7">
    <location>
        <begin position="4"/>
        <end position="31"/>
    </location>
</feature>
<dbReference type="InterPro" id="IPR005825">
    <property type="entry name" value="Ribosomal_uL24_CS"/>
</dbReference>
<name>A0A6B1DVY9_9CHLR</name>
<sequence>MKQKVRVGDQIEVIAGASKGERGSVREIRHKRRRDGKPDPNRVYVVVEGINLRTRHQRATGRTQTQRGIVEFEAPIHISNVMVLGTNDRPTRVGYRLDAGDKIRFDRRSGEPIAAAE</sequence>
<dbReference type="GO" id="GO:0019843">
    <property type="term" value="F:rRNA binding"/>
    <property type="evidence" value="ECO:0007669"/>
    <property type="project" value="UniProtKB-UniRule"/>
</dbReference>
<feature type="region of interest" description="Disordered" evidence="6">
    <location>
        <begin position="18"/>
        <end position="40"/>
    </location>
</feature>
<dbReference type="InterPro" id="IPR005824">
    <property type="entry name" value="KOW"/>
</dbReference>
<dbReference type="AlphaFoldDB" id="A0A6B1DVY9"/>
<dbReference type="Gene3D" id="2.30.30.30">
    <property type="match status" value="1"/>
</dbReference>
<comment type="caution">
    <text evidence="8">The sequence shown here is derived from an EMBL/GenBank/DDBJ whole genome shotgun (WGS) entry which is preliminary data.</text>
</comment>
<organism evidence="8">
    <name type="scientific">Caldilineaceae bacterium SB0662_bin_9</name>
    <dbReference type="NCBI Taxonomy" id="2605258"/>
    <lineage>
        <taxon>Bacteria</taxon>
        <taxon>Bacillati</taxon>
        <taxon>Chloroflexota</taxon>
        <taxon>Caldilineae</taxon>
        <taxon>Caldilineales</taxon>
        <taxon>Caldilineaceae</taxon>
    </lineage>
</organism>
<comment type="function">
    <text evidence="5">One of two assembly initiator proteins, it binds directly to the 5'-end of the 23S rRNA, where it nucleates assembly of the 50S subunit.</text>
</comment>
<accession>A0A6B1DVY9</accession>
<keyword evidence="2 5" id="KW-0689">Ribosomal protein</keyword>
<protein>
    <recommendedName>
        <fullName evidence="4 5">Large ribosomal subunit protein uL24</fullName>
    </recommendedName>
</protein>
<evidence type="ECO:0000256" key="2">
    <source>
        <dbReference type="ARBA" id="ARBA00022980"/>
    </source>
</evidence>
<comment type="function">
    <text evidence="5">One of the proteins that surrounds the polypeptide exit tunnel on the outside of the subunit.</text>
</comment>
<dbReference type="PROSITE" id="PS01108">
    <property type="entry name" value="RIBOSOMAL_L24"/>
    <property type="match status" value="1"/>
</dbReference>
<dbReference type="PANTHER" id="PTHR12903">
    <property type="entry name" value="MITOCHONDRIAL RIBOSOMAL PROTEIN L24"/>
    <property type="match status" value="1"/>
</dbReference>
<evidence type="ECO:0000313" key="8">
    <source>
        <dbReference type="EMBL" id="MYD91146.1"/>
    </source>
</evidence>
<dbReference type="InterPro" id="IPR041988">
    <property type="entry name" value="Ribosomal_uL24_KOW"/>
</dbReference>
<keyword evidence="3 5" id="KW-0687">Ribonucleoprotein</keyword>
<dbReference type="GO" id="GO:0005840">
    <property type="term" value="C:ribosome"/>
    <property type="evidence" value="ECO:0007669"/>
    <property type="project" value="UniProtKB-KW"/>
</dbReference>
<evidence type="ECO:0000256" key="5">
    <source>
        <dbReference type="HAMAP-Rule" id="MF_01326"/>
    </source>
</evidence>
<proteinExistence type="inferred from homology"/>